<evidence type="ECO:0000313" key="1">
    <source>
        <dbReference type="EMBL" id="RUS94705.1"/>
    </source>
</evidence>
<organism evidence="1 2">
    <name type="scientific">Dulcicalothrix desertica PCC 7102</name>
    <dbReference type="NCBI Taxonomy" id="232991"/>
    <lineage>
        <taxon>Bacteria</taxon>
        <taxon>Bacillati</taxon>
        <taxon>Cyanobacteriota</taxon>
        <taxon>Cyanophyceae</taxon>
        <taxon>Nostocales</taxon>
        <taxon>Calotrichaceae</taxon>
        <taxon>Dulcicalothrix</taxon>
    </lineage>
</organism>
<dbReference type="AlphaFoldDB" id="A0A3S1IB20"/>
<name>A0A3S1IB20_9CYAN</name>
<keyword evidence="2" id="KW-1185">Reference proteome</keyword>
<dbReference type="RefSeq" id="WP_127087177.1">
    <property type="nucleotide sequence ID" value="NZ_VLKB01000008.1"/>
</dbReference>
<protein>
    <submittedName>
        <fullName evidence="1">Uncharacterized protein</fullName>
    </submittedName>
</protein>
<dbReference type="OrthoDB" id="456421at2"/>
<reference evidence="1" key="2">
    <citation type="journal article" date="2019" name="Genome Biol. Evol.">
        <title>Day and night: Metabolic profiles and evolutionary relationships of six axenic non-marine cyanobacteria.</title>
        <authorList>
            <person name="Will S.E."/>
            <person name="Henke P."/>
            <person name="Boedeker C."/>
            <person name="Huang S."/>
            <person name="Brinkmann H."/>
            <person name="Rohde M."/>
            <person name="Jarek M."/>
            <person name="Friedl T."/>
            <person name="Seufert S."/>
            <person name="Schumacher M."/>
            <person name="Overmann J."/>
            <person name="Neumann-Schaal M."/>
            <person name="Petersen J."/>
        </authorList>
    </citation>
    <scope>NUCLEOTIDE SEQUENCE [LARGE SCALE GENOMIC DNA]</scope>
    <source>
        <strain evidence="1">PCC 7102</strain>
    </source>
</reference>
<comment type="caution">
    <text evidence="1">The sequence shown here is derived from an EMBL/GenBank/DDBJ whole genome shotgun (WGS) entry which is preliminary data.</text>
</comment>
<evidence type="ECO:0000313" key="2">
    <source>
        <dbReference type="Proteomes" id="UP000271624"/>
    </source>
</evidence>
<sequence>MLVSKMYRYFPTQQEVFARYFLKKRGFNGLFRAKICLPSSQSGEQYVRTQYPAEVKAYRQNRNRVSIGLVMIIDADTSIPQERLDWLARALALDFQESRQPDEAIAIFVPKRNIETWIYWLQGETVNEEDPYSKFPNAEASCKPDVENLAEQCRSQNLPALARESLQLACGELQRLLELLKLRFAST</sequence>
<gene>
    <name evidence="1" type="ORF">DSM106972_092400</name>
</gene>
<proteinExistence type="predicted"/>
<dbReference type="EMBL" id="RSCL01000046">
    <property type="protein sequence ID" value="RUS94705.1"/>
    <property type="molecule type" value="Genomic_DNA"/>
</dbReference>
<reference evidence="1" key="1">
    <citation type="submission" date="2018-12" db="EMBL/GenBank/DDBJ databases">
        <authorList>
            <person name="Will S."/>
            <person name="Neumann-Schaal M."/>
            <person name="Henke P."/>
        </authorList>
    </citation>
    <scope>NUCLEOTIDE SEQUENCE</scope>
    <source>
        <strain evidence="1">PCC 7102</strain>
    </source>
</reference>
<accession>A0A3S1IB20</accession>
<dbReference type="Proteomes" id="UP000271624">
    <property type="component" value="Unassembled WGS sequence"/>
</dbReference>